<feature type="non-terminal residue" evidence="1">
    <location>
        <position position="1"/>
    </location>
</feature>
<evidence type="ECO:0008006" key="3">
    <source>
        <dbReference type="Google" id="ProtNLM"/>
    </source>
</evidence>
<reference evidence="1" key="1">
    <citation type="submission" date="2021-04" db="EMBL/GenBank/DDBJ databases">
        <title>Genome based classification of Actinospica acidithermotolerans sp. nov., an actinobacterium isolated from an Indonesian hot spring.</title>
        <authorList>
            <person name="Kusuma A.B."/>
            <person name="Putra K.E."/>
            <person name="Nafisah S."/>
            <person name="Loh J."/>
            <person name="Nouioui I."/>
            <person name="Goodfellow M."/>
        </authorList>
    </citation>
    <scope>NUCLEOTIDE SEQUENCE</scope>
    <source>
        <strain evidence="1">CSCA 57</strain>
    </source>
</reference>
<keyword evidence="2" id="KW-1185">Reference proteome</keyword>
<accession>A0A941ERY1</accession>
<gene>
    <name evidence="1" type="ORF">KDL01_26855</name>
</gene>
<evidence type="ECO:0000313" key="1">
    <source>
        <dbReference type="EMBL" id="MBR7836927.1"/>
    </source>
</evidence>
<comment type="caution">
    <text evidence="1">The sequence shown here is derived from an EMBL/GenBank/DDBJ whole genome shotgun (WGS) entry which is preliminary data.</text>
</comment>
<sequence>LPTTPLPPKPSTTALFPKLGPARIGVAAIDASGRVREKTLLRALGWRAGEALDLRIADQTAALWPAPYGSIHVDSRDQFALPRGCRTLLGIEAGDRVLLAASTEINVLLVYSAPVVVEWIRQHLADHFEVLHV</sequence>
<proteinExistence type="predicted"/>
<name>A0A941ERY1_9ACTN</name>
<dbReference type="AlphaFoldDB" id="A0A941ERY1"/>
<protein>
    <recommendedName>
        <fullName evidence="3">AbrB/MazE/SpoVT family DNA-binding domain-containing protein</fullName>
    </recommendedName>
</protein>
<dbReference type="Proteomes" id="UP000675781">
    <property type="component" value="Unassembled WGS sequence"/>
</dbReference>
<organism evidence="1 2">
    <name type="scientific">Actinospica durhamensis</name>
    <dbReference type="NCBI Taxonomy" id="1508375"/>
    <lineage>
        <taxon>Bacteria</taxon>
        <taxon>Bacillati</taxon>
        <taxon>Actinomycetota</taxon>
        <taxon>Actinomycetes</taxon>
        <taxon>Catenulisporales</taxon>
        <taxon>Actinospicaceae</taxon>
        <taxon>Actinospica</taxon>
    </lineage>
</organism>
<dbReference type="EMBL" id="JAGSOG010000170">
    <property type="protein sequence ID" value="MBR7836927.1"/>
    <property type="molecule type" value="Genomic_DNA"/>
</dbReference>
<evidence type="ECO:0000313" key="2">
    <source>
        <dbReference type="Proteomes" id="UP000675781"/>
    </source>
</evidence>
<dbReference type="RefSeq" id="WP_212531399.1">
    <property type="nucleotide sequence ID" value="NZ_JAGSOG010000170.1"/>
</dbReference>